<gene>
    <name evidence="14" type="ORF">A2140_09775</name>
</gene>
<evidence type="ECO:0000313" key="15">
    <source>
        <dbReference type="Proteomes" id="UP000178379"/>
    </source>
</evidence>
<comment type="subunit">
    <text evidence="3">Monomer.</text>
</comment>
<evidence type="ECO:0000256" key="8">
    <source>
        <dbReference type="ARBA" id="ARBA00023136"/>
    </source>
</evidence>
<comment type="similarity">
    <text evidence="2">Belongs to the LolB family.</text>
</comment>
<evidence type="ECO:0000256" key="6">
    <source>
        <dbReference type="ARBA" id="ARBA00022729"/>
    </source>
</evidence>
<comment type="subcellular location">
    <subcellularLocation>
        <location evidence="1">Cell outer membrane</location>
        <topology evidence="1">Lipid-anchor</topology>
    </subcellularLocation>
</comment>
<dbReference type="Proteomes" id="UP000178379">
    <property type="component" value="Unassembled WGS sequence"/>
</dbReference>
<keyword evidence="6" id="KW-0732">Signal</keyword>
<keyword evidence="9" id="KW-0564">Palmitate</keyword>
<evidence type="ECO:0000256" key="3">
    <source>
        <dbReference type="ARBA" id="ARBA00011245"/>
    </source>
</evidence>
<evidence type="ECO:0000256" key="11">
    <source>
        <dbReference type="ARBA" id="ARBA00023237"/>
    </source>
</evidence>
<feature type="region of interest" description="Disordered" evidence="13">
    <location>
        <begin position="67"/>
        <end position="94"/>
    </location>
</feature>
<evidence type="ECO:0000256" key="13">
    <source>
        <dbReference type="SAM" id="MobiDB-lite"/>
    </source>
</evidence>
<dbReference type="GO" id="GO:0015031">
    <property type="term" value="P:protein transport"/>
    <property type="evidence" value="ECO:0007669"/>
    <property type="project" value="UniProtKB-KW"/>
</dbReference>
<keyword evidence="11" id="KW-0998">Cell outer membrane</keyword>
<evidence type="ECO:0000256" key="10">
    <source>
        <dbReference type="ARBA" id="ARBA00023186"/>
    </source>
</evidence>
<keyword evidence="7" id="KW-0653">Protein transport</keyword>
<dbReference type="GO" id="GO:0009279">
    <property type="term" value="C:cell outer membrane"/>
    <property type="evidence" value="ECO:0007669"/>
    <property type="project" value="UniProtKB-SubCell"/>
</dbReference>
<organism evidence="14 15">
    <name type="scientific">Candidatus Muproteobacteria bacterium RBG_16_62_13</name>
    <dbReference type="NCBI Taxonomy" id="1817756"/>
    <lineage>
        <taxon>Bacteria</taxon>
        <taxon>Pseudomonadati</taxon>
        <taxon>Pseudomonadota</taxon>
        <taxon>Candidatus Muproteobacteria</taxon>
    </lineage>
</organism>
<keyword evidence="12 14" id="KW-0449">Lipoprotein</keyword>
<proteinExistence type="inferred from homology"/>
<keyword evidence="10" id="KW-0143">Chaperone</keyword>
<dbReference type="Pfam" id="PF03550">
    <property type="entry name" value="LolB"/>
    <property type="match status" value="1"/>
</dbReference>
<evidence type="ECO:0000256" key="12">
    <source>
        <dbReference type="ARBA" id="ARBA00023288"/>
    </source>
</evidence>
<name>A0A1F6SZA2_9PROT</name>
<comment type="caution">
    <text evidence="14">The sequence shown here is derived from an EMBL/GenBank/DDBJ whole genome shotgun (WGS) entry which is preliminary data.</text>
</comment>
<evidence type="ECO:0000256" key="5">
    <source>
        <dbReference type="ARBA" id="ARBA00022448"/>
    </source>
</evidence>
<dbReference type="Gene3D" id="2.50.20.10">
    <property type="entry name" value="Lipoprotein localisation LolA/LolB/LppX"/>
    <property type="match status" value="1"/>
</dbReference>
<evidence type="ECO:0000256" key="7">
    <source>
        <dbReference type="ARBA" id="ARBA00022927"/>
    </source>
</evidence>
<dbReference type="SUPFAM" id="SSF89392">
    <property type="entry name" value="Prokaryotic lipoproteins and lipoprotein localization factors"/>
    <property type="match status" value="1"/>
</dbReference>
<dbReference type="NCBIfam" id="TIGR00548">
    <property type="entry name" value="lolB"/>
    <property type="match status" value="1"/>
</dbReference>
<evidence type="ECO:0000313" key="14">
    <source>
        <dbReference type="EMBL" id="OGI38271.1"/>
    </source>
</evidence>
<evidence type="ECO:0000256" key="9">
    <source>
        <dbReference type="ARBA" id="ARBA00023139"/>
    </source>
</evidence>
<evidence type="ECO:0000256" key="2">
    <source>
        <dbReference type="ARBA" id="ARBA00009696"/>
    </source>
</evidence>
<reference evidence="14 15" key="1">
    <citation type="journal article" date="2016" name="Nat. Commun.">
        <title>Thousands of microbial genomes shed light on interconnected biogeochemical processes in an aquifer system.</title>
        <authorList>
            <person name="Anantharaman K."/>
            <person name="Brown C.T."/>
            <person name="Hug L.A."/>
            <person name="Sharon I."/>
            <person name="Castelle C.J."/>
            <person name="Probst A.J."/>
            <person name="Thomas B.C."/>
            <person name="Singh A."/>
            <person name="Wilkins M.J."/>
            <person name="Karaoz U."/>
            <person name="Brodie E.L."/>
            <person name="Williams K.H."/>
            <person name="Hubbard S.S."/>
            <person name="Banfield J.F."/>
        </authorList>
    </citation>
    <scope>NUCLEOTIDE SEQUENCE [LARGE SCALE GENOMIC DNA]</scope>
</reference>
<dbReference type="InterPro" id="IPR004565">
    <property type="entry name" value="OM_lipoprot_LolB"/>
</dbReference>
<keyword evidence="5" id="KW-0813">Transport</keyword>
<dbReference type="CDD" id="cd16326">
    <property type="entry name" value="LolB"/>
    <property type="match status" value="1"/>
</dbReference>
<dbReference type="EMBL" id="MFSQ01000126">
    <property type="protein sequence ID" value="OGI38271.1"/>
    <property type="molecule type" value="Genomic_DNA"/>
</dbReference>
<dbReference type="InterPro" id="IPR029046">
    <property type="entry name" value="LolA/LolB/LppX"/>
</dbReference>
<keyword evidence="8" id="KW-0472">Membrane</keyword>
<dbReference type="STRING" id="1817756.A2140_09775"/>
<evidence type="ECO:0000256" key="1">
    <source>
        <dbReference type="ARBA" id="ARBA00004459"/>
    </source>
</evidence>
<accession>A0A1F6SZA2</accession>
<dbReference type="AlphaFoldDB" id="A0A1F6SZA2"/>
<sequence>MLTACTTVPGRPPVSDPEAVFRQHQERLSPVEQWQIRARLALRTDNEGWHASLRWARQGSQHRLDLTGPLGRGHLRLSSNRDGAQLRDSDNKTYSAPTAEELVLRATGHRLPLGELQYWVRGLPAPGAVQRRELDAWGRLARIDQQRWRIEFLDYARHGDLELPSRLFARREPDPGNADNGLRETIEVRLAIEHWDLK</sequence>
<protein>
    <recommendedName>
        <fullName evidence="4">Outer-membrane lipoprotein LolB</fullName>
    </recommendedName>
</protein>
<evidence type="ECO:0000256" key="4">
    <source>
        <dbReference type="ARBA" id="ARBA00016202"/>
    </source>
</evidence>